<organism evidence="2 3">
    <name type="scientific">Armillaria borealis</name>
    <dbReference type="NCBI Taxonomy" id="47425"/>
    <lineage>
        <taxon>Eukaryota</taxon>
        <taxon>Fungi</taxon>
        <taxon>Dikarya</taxon>
        <taxon>Basidiomycota</taxon>
        <taxon>Agaricomycotina</taxon>
        <taxon>Agaricomycetes</taxon>
        <taxon>Agaricomycetidae</taxon>
        <taxon>Agaricales</taxon>
        <taxon>Marasmiineae</taxon>
        <taxon>Physalacriaceae</taxon>
        <taxon>Armillaria</taxon>
    </lineage>
</organism>
<feature type="region of interest" description="Disordered" evidence="1">
    <location>
        <begin position="131"/>
        <end position="161"/>
    </location>
</feature>
<dbReference type="EMBL" id="JAUEPT010000004">
    <property type="protein sequence ID" value="KAK0452615.1"/>
    <property type="molecule type" value="Genomic_DNA"/>
</dbReference>
<keyword evidence="3" id="KW-1185">Reference proteome</keyword>
<protein>
    <submittedName>
        <fullName evidence="2">Uncharacterized protein</fullName>
    </submittedName>
</protein>
<evidence type="ECO:0000313" key="2">
    <source>
        <dbReference type="EMBL" id="KAK0452615.1"/>
    </source>
</evidence>
<sequence>MRLWEYVLSLACQQLVDKFWTTSGDCMRQGTAREEAKRGCLTTGTTITSAWCEQVPDEHLAWTSNVAYGLPPMQDFKRQGFLPSLHPSVRTWLDIRVQNFRPYKDEHPLPQHVISHLCVLSLKTHLQTVGPSPGIRKYTRQPEPARGCGRRGGWLKEGLNDGAQNAHSVKTVDKYCGKDAANHSQRFKKSDGSSPGIIEC</sequence>
<reference evidence="2" key="1">
    <citation type="submission" date="2023-06" db="EMBL/GenBank/DDBJ databases">
        <authorList>
            <consortium name="Lawrence Berkeley National Laboratory"/>
            <person name="Ahrendt S."/>
            <person name="Sahu N."/>
            <person name="Indic B."/>
            <person name="Wong-Bajracharya J."/>
            <person name="Merenyi Z."/>
            <person name="Ke H.-M."/>
            <person name="Monk M."/>
            <person name="Kocsube S."/>
            <person name="Drula E."/>
            <person name="Lipzen A."/>
            <person name="Balint B."/>
            <person name="Henrissat B."/>
            <person name="Andreopoulos B."/>
            <person name="Martin F.M."/>
            <person name="Harder C.B."/>
            <person name="Rigling D."/>
            <person name="Ford K.L."/>
            <person name="Foster G.D."/>
            <person name="Pangilinan J."/>
            <person name="Papanicolaou A."/>
            <person name="Barry K."/>
            <person name="LaButti K."/>
            <person name="Viragh M."/>
            <person name="Koriabine M."/>
            <person name="Yan M."/>
            <person name="Riley R."/>
            <person name="Champramary S."/>
            <person name="Plett K.L."/>
            <person name="Tsai I.J."/>
            <person name="Slot J."/>
            <person name="Sipos G."/>
            <person name="Plett J."/>
            <person name="Nagy L.G."/>
            <person name="Grigoriev I.V."/>
        </authorList>
    </citation>
    <scope>NUCLEOTIDE SEQUENCE</scope>
    <source>
        <strain evidence="2">FPL87.14</strain>
    </source>
</reference>
<accession>A0AA39N0F7</accession>
<name>A0AA39N0F7_9AGAR</name>
<evidence type="ECO:0000256" key="1">
    <source>
        <dbReference type="SAM" id="MobiDB-lite"/>
    </source>
</evidence>
<evidence type="ECO:0000313" key="3">
    <source>
        <dbReference type="Proteomes" id="UP001175226"/>
    </source>
</evidence>
<gene>
    <name evidence="2" type="ORF">EV421DRAFT_1731230</name>
</gene>
<proteinExistence type="predicted"/>
<dbReference type="AlphaFoldDB" id="A0AA39N0F7"/>
<comment type="caution">
    <text evidence="2">The sequence shown here is derived from an EMBL/GenBank/DDBJ whole genome shotgun (WGS) entry which is preliminary data.</text>
</comment>
<dbReference type="Proteomes" id="UP001175226">
    <property type="component" value="Unassembled WGS sequence"/>
</dbReference>